<dbReference type="InterPro" id="IPR012939">
    <property type="entry name" value="Glyco_hydro_92"/>
</dbReference>
<dbReference type="FunFam" id="3.30.2080.10:FF:000001">
    <property type="entry name" value="Alpha-1,2-mannosidase subfamily"/>
    <property type="match status" value="1"/>
</dbReference>
<dbReference type="AlphaFoldDB" id="A0A8H3ZB95"/>
<evidence type="ECO:0000313" key="6">
    <source>
        <dbReference type="Proteomes" id="UP000447873"/>
    </source>
</evidence>
<dbReference type="FunFam" id="1.20.1050.60:FF:000002">
    <property type="entry name" value="Glycosyl hydrolase family 92"/>
    <property type="match status" value="1"/>
</dbReference>
<dbReference type="PANTHER" id="PTHR12143:SF42">
    <property type="entry name" value="PUTATIVE SUBFAMILY (AFU_ORTHOLOGUE AFUA_6G13760)-RELATED"/>
    <property type="match status" value="1"/>
</dbReference>
<proteinExistence type="predicted"/>
<feature type="domain" description="Glycosyl hydrolase family 92 N-terminal" evidence="3">
    <location>
        <begin position="42"/>
        <end position="297"/>
    </location>
</feature>
<dbReference type="InterPro" id="IPR041371">
    <property type="entry name" value="GH92_N"/>
</dbReference>
<dbReference type="InterPro" id="IPR008928">
    <property type="entry name" value="6-hairpin_glycosidase_sf"/>
</dbReference>
<evidence type="ECO:0008006" key="8">
    <source>
        <dbReference type="Google" id="ProtNLM"/>
    </source>
</evidence>
<dbReference type="GO" id="GO:0005634">
    <property type="term" value="C:nucleus"/>
    <property type="evidence" value="ECO:0007669"/>
    <property type="project" value="TreeGrafter"/>
</dbReference>
<gene>
    <name evidence="5" type="ORF">EG327_008377</name>
    <name evidence="4" type="ORF">EG328_003923</name>
</gene>
<dbReference type="GO" id="GO:0005975">
    <property type="term" value="P:carbohydrate metabolic process"/>
    <property type="evidence" value="ECO:0007669"/>
    <property type="project" value="InterPro"/>
</dbReference>
<keyword evidence="7" id="KW-1185">Reference proteome</keyword>
<keyword evidence="1" id="KW-0732">Signal</keyword>
<dbReference type="SUPFAM" id="SSF48208">
    <property type="entry name" value="Six-hairpin glycosidases"/>
    <property type="match status" value="1"/>
</dbReference>
<dbReference type="Gene3D" id="3.30.2080.10">
    <property type="entry name" value="GH92 mannosidase domain"/>
    <property type="match status" value="1"/>
</dbReference>
<dbReference type="GO" id="GO:0006516">
    <property type="term" value="P:glycoprotein catabolic process"/>
    <property type="evidence" value="ECO:0007669"/>
    <property type="project" value="TreeGrafter"/>
</dbReference>
<evidence type="ECO:0000313" key="5">
    <source>
        <dbReference type="EMBL" id="KAE9992634.1"/>
    </source>
</evidence>
<dbReference type="GO" id="GO:0030246">
    <property type="term" value="F:carbohydrate binding"/>
    <property type="evidence" value="ECO:0007669"/>
    <property type="project" value="InterPro"/>
</dbReference>
<dbReference type="InterPro" id="IPR005887">
    <property type="entry name" value="GH92_a_mannosidase_put"/>
</dbReference>
<evidence type="ECO:0000259" key="3">
    <source>
        <dbReference type="Pfam" id="PF17678"/>
    </source>
</evidence>
<dbReference type="Proteomes" id="UP000490939">
    <property type="component" value="Unassembled WGS sequence"/>
</dbReference>
<feature type="domain" description="Glycosyl hydrolase family 92" evidence="2">
    <location>
        <begin position="303"/>
        <end position="783"/>
    </location>
</feature>
<dbReference type="Proteomes" id="UP000447873">
    <property type="component" value="Unassembled WGS sequence"/>
</dbReference>
<dbReference type="InterPro" id="IPR014718">
    <property type="entry name" value="GH-type_carb-bd"/>
</dbReference>
<dbReference type="Pfam" id="PF07971">
    <property type="entry name" value="Glyco_hydro_92"/>
    <property type="match status" value="1"/>
</dbReference>
<dbReference type="InterPro" id="IPR050883">
    <property type="entry name" value="PNGase"/>
</dbReference>
<dbReference type="Gene3D" id="1.20.1610.10">
    <property type="entry name" value="alpha-1,2-mannosidases domains"/>
    <property type="match status" value="1"/>
</dbReference>
<sequence>MSRLLLLGWCSIYWLTIVRAQQTSWNATSQSSKNHTVGGFQYVDPLIGTAAGGHVFAGATLPFGMVKAVADVNMENQGGFSSEASAVIGFSHMHDSGTGGSPSMGNFPIFPQSTCPDDDVNKCGLKVGDRQTAIVDGSVKATPGYFSIQLATGIKAEMTVSNRTALYKFTFPPVPQAPLTGPLSPFIHVDLSDLPDSRKKGSAQVDPVTGRMTGNGTFNPSFGIGEYDSHFCIDFFDKSIVRDTGVWKNTRAGNSSKSMIIVPDGVNGNQSPVLKGGAYTRFNAPPGNQITVRVGMSFISVAQACRNAEKEIPDFDFKKTLATAEAAWKEKLSVVEIDSGGVDVGLLKTFWSGIYRTMISPQDYTGENPLWKSAEPYYDSYYCIWDSYRSIHQLLTLIDPQSQTLMVRSLIDIYRFEGKLPDCRMSLCKGFTQGGSNADTLLVDSWLKGISDNVDWETGYKAMISDAEEEPLNWGVEGRGGLASWKEVGFIPQDDFDPYGSGPFTRSISRTSEYAYNDFNIATMAKFTGRIADYEKYIRRSNNWKNLYKDDQISLLGNLSTGFVGFLQPKYYNGSWSYQDPSFCSPANKNDGCYLNPTGSETYEGSPWLYTFYVPGDMATLIATLGGPQTFTSRLDFYHTSDIAYIGDEQAFLPVFQYHYAGRPGLSSYRAHQYIPSRFFPDPAGIPGNDDSGAMGSFAALSMMGIFPNPGQNVYFITPPFFREVSIKSRVTGRKAVIRNLNFDKEYKNIYVQSAKLDGKVWTRNWLSHDFFLKGGVLELTLGAHESNSWGRREEDLPPSLSTSGLAPRTVVKKEWFV</sequence>
<dbReference type="PANTHER" id="PTHR12143">
    <property type="entry name" value="PEPTIDE N-GLYCANASE PNGASE -RELATED"/>
    <property type="match status" value="1"/>
</dbReference>
<evidence type="ECO:0000313" key="7">
    <source>
        <dbReference type="Proteomes" id="UP000490939"/>
    </source>
</evidence>
<dbReference type="NCBIfam" id="TIGR01180">
    <property type="entry name" value="aman2_put"/>
    <property type="match status" value="1"/>
</dbReference>
<name>A0A8H3ZB95_VENIN</name>
<evidence type="ECO:0000313" key="4">
    <source>
        <dbReference type="EMBL" id="KAE9974339.1"/>
    </source>
</evidence>
<accession>A0A8H3ZB95</accession>
<feature type="chain" id="PRO_5044691149" description="Glycoside hydrolase family 92 protein" evidence="1">
    <location>
        <begin position="21"/>
        <end position="818"/>
    </location>
</feature>
<dbReference type="Pfam" id="PF17678">
    <property type="entry name" value="Glyco_hydro_92N"/>
    <property type="match status" value="1"/>
</dbReference>
<dbReference type="FunFam" id="2.70.98.10:FF:000010">
    <property type="entry name" value="Alpha-1,2-mannosidase family protein"/>
    <property type="match status" value="1"/>
</dbReference>
<dbReference type="FunFam" id="1.20.1610.10:FF:000002">
    <property type="entry name" value="Alpha-1,2-mannosidase family protein"/>
    <property type="match status" value="1"/>
</dbReference>
<feature type="signal peptide" evidence="1">
    <location>
        <begin position="1"/>
        <end position="20"/>
    </location>
</feature>
<dbReference type="Gene3D" id="2.70.98.10">
    <property type="match status" value="1"/>
</dbReference>
<dbReference type="Gene3D" id="1.20.1050.60">
    <property type="entry name" value="alpha-1,2-mannosidase"/>
    <property type="match status" value="1"/>
</dbReference>
<dbReference type="EMBL" id="WNWS01000221">
    <property type="protein sequence ID" value="KAE9974339.1"/>
    <property type="molecule type" value="Genomic_DNA"/>
</dbReference>
<organism evidence="5 7">
    <name type="scientific">Venturia inaequalis</name>
    <name type="common">Apple scab fungus</name>
    <dbReference type="NCBI Taxonomy" id="5025"/>
    <lineage>
        <taxon>Eukaryota</taxon>
        <taxon>Fungi</taxon>
        <taxon>Dikarya</taxon>
        <taxon>Ascomycota</taxon>
        <taxon>Pezizomycotina</taxon>
        <taxon>Dothideomycetes</taxon>
        <taxon>Pleosporomycetidae</taxon>
        <taxon>Venturiales</taxon>
        <taxon>Venturiaceae</taxon>
        <taxon>Venturia</taxon>
    </lineage>
</organism>
<comment type="caution">
    <text evidence="5">The sequence shown here is derived from an EMBL/GenBank/DDBJ whole genome shotgun (WGS) entry which is preliminary data.</text>
</comment>
<reference evidence="5 7" key="1">
    <citation type="submission" date="2019-07" db="EMBL/GenBank/DDBJ databases">
        <title>Venturia inaequalis Genome Resource.</title>
        <authorList>
            <person name="Lichtner F.J."/>
        </authorList>
    </citation>
    <scope>NUCLEOTIDE SEQUENCE [LARGE SCALE GENOMIC DNA]</scope>
    <source>
        <strain evidence="4 6">120213</strain>
        <strain evidence="5 7">DMI_063113</strain>
    </source>
</reference>
<evidence type="ECO:0000256" key="1">
    <source>
        <dbReference type="SAM" id="SignalP"/>
    </source>
</evidence>
<evidence type="ECO:0000259" key="2">
    <source>
        <dbReference type="Pfam" id="PF07971"/>
    </source>
</evidence>
<dbReference type="GO" id="GO:0000224">
    <property type="term" value="F:peptide-N4-(N-acetyl-beta-glucosaminyl)asparagine amidase activity"/>
    <property type="evidence" value="ECO:0007669"/>
    <property type="project" value="TreeGrafter"/>
</dbReference>
<dbReference type="GO" id="GO:0005829">
    <property type="term" value="C:cytosol"/>
    <property type="evidence" value="ECO:0007669"/>
    <property type="project" value="TreeGrafter"/>
</dbReference>
<dbReference type="EMBL" id="WNWR01000052">
    <property type="protein sequence ID" value="KAE9992634.1"/>
    <property type="molecule type" value="Genomic_DNA"/>
</dbReference>
<protein>
    <recommendedName>
        <fullName evidence="8">Glycoside hydrolase family 92 protein</fullName>
    </recommendedName>
</protein>